<evidence type="ECO:0000313" key="2">
    <source>
        <dbReference type="EMBL" id="MFC0348903.1"/>
    </source>
</evidence>
<proteinExistence type="predicted"/>
<protein>
    <submittedName>
        <fullName evidence="2">Helix-turn-helix domain-containing protein</fullName>
    </submittedName>
</protein>
<keyword evidence="3" id="KW-1185">Reference proteome</keyword>
<dbReference type="PROSITE" id="PS01124">
    <property type="entry name" value="HTH_ARAC_FAMILY_2"/>
    <property type="match status" value="1"/>
</dbReference>
<dbReference type="Gene3D" id="1.10.10.60">
    <property type="entry name" value="Homeodomain-like"/>
    <property type="match status" value="1"/>
</dbReference>
<dbReference type="Proteomes" id="UP001589844">
    <property type="component" value="Unassembled WGS sequence"/>
</dbReference>
<reference evidence="2 3" key="1">
    <citation type="submission" date="2024-09" db="EMBL/GenBank/DDBJ databases">
        <authorList>
            <person name="Sun Q."/>
            <person name="Mori K."/>
        </authorList>
    </citation>
    <scope>NUCLEOTIDE SEQUENCE [LARGE SCALE GENOMIC DNA]</scope>
    <source>
        <strain evidence="2 3">CCM 8677</strain>
    </source>
</reference>
<gene>
    <name evidence="2" type="ORF">ACFFJH_03715</name>
</gene>
<name>A0ABV6IAQ0_9BURK</name>
<evidence type="ECO:0000259" key="1">
    <source>
        <dbReference type="PROSITE" id="PS01124"/>
    </source>
</evidence>
<feature type="domain" description="HTH araC/xylS-type" evidence="1">
    <location>
        <begin position="129"/>
        <end position="241"/>
    </location>
</feature>
<organism evidence="2 3">
    <name type="scientific">Undibacterium danionis</name>
    <dbReference type="NCBI Taxonomy" id="1812100"/>
    <lineage>
        <taxon>Bacteria</taxon>
        <taxon>Pseudomonadati</taxon>
        <taxon>Pseudomonadota</taxon>
        <taxon>Betaproteobacteria</taxon>
        <taxon>Burkholderiales</taxon>
        <taxon>Oxalobacteraceae</taxon>
        <taxon>Undibacterium</taxon>
    </lineage>
</organism>
<dbReference type="Pfam" id="PF20240">
    <property type="entry name" value="DUF6597"/>
    <property type="match status" value="1"/>
</dbReference>
<dbReference type="RefSeq" id="WP_390210142.1">
    <property type="nucleotide sequence ID" value="NZ_JBHLXJ010000003.1"/>
</dbReference>
<comment type="caution">
    <text evidence="2">The sequence shown here is derived from an EMBL/GenBank/DDBJ whole genome shotgun (WGS) entry which is preliminary data.</text>
</comment>
<dbReference type="EMBL" id="JBHLXJ010000003">
    <property type="protein sequence ID" value="MFC0348903.1"/>
    <property type="molecule type" value="Genomic_DNA"/>
</dbReference>
<sequence length="253" mass="29383">MSQIEYQVTSPDAHLAPFVESYWMVVNTTEQSKDIVVMPDGRVDIHFRYSDSTPFHVSLAGLEHETFHTNIPAHSVMFAVSLKLTAIEYLLHSSIAPILNSRARLSDDFWGISKKDLDSFPHFCQKISDKLIALIKTQREEEKFDTRKLKMFDLIYATNGAASVKQIAEIADWSSRQINRYFNEWFGLSLKTYCTILKFRSSFEHIKEGKLFPENEFSDQSHFIKTVKKYSGHTPKELFRNADDRFVQLSERK</sequence>
<evidence type="ECO:0000313" key="3">
    <source>
        <dbReference type="Proteomes" id="UP001589844"/>
    </source>
</evidence>
<dbReference type="InterPro" id="IPR018060">
    <property type="entry name" value="HTH_AraC"/>
</dbReference>
<accession>A0ABV6IAQ0</accession>
<dbReference type="InterPro" id="IPR046532">
    <property type="entry name" value="DUF6597"/>
</dbReference>
<dbReference type="SMART" id="SM00342">
    <property type="entry name" value="HTH_ARAC"/>
    <property type="match status" value="1"/>
</dbReference>